<dbReference type="InterPro" id="IPR018194">
    <property type="entry name" value="Ni-dep_hyd_lsu_Ni_BS"/>
</dbReference>
<keyword evidence="2" id="KW-0533">Nickel</keyword>
<dbReference type="InterPro" id="IPR001501">
    <property type="entry name" value="Ni-dep_hyd_lsu"/>
</dbReference>
<comment type="caution">
    <text evidence="3">The sequence shown here is derived from an EMBL/GenBank/DDBJ whole genome shotgun (WGS) entry which is preliminary data.</text>
</comment>
<evidence type="ECO:0000313" key="3">
    <source>
        <dbReference type="EMBL" id="OGG01923.1"/>
    </source>
</evidence>
<comment type="cofactor">
    <cofactor evidence="2">
        <name>Ni(2+)</name>
        <dbReference type="ChEBI" id="CHEBI:49786"/>
    </cofactor>
</comment>
<feature type="binding site" evidence="2">
    <location>
        <position position="426"/>
    </location>
    <ligand>
        <name>Mg(2+)</name>
        <dbReference type="ChEBI" id="CHEBI:18420"/>
    </ligand>
</feature>
<name>A0A1F5YPD7_9BACT</name>
<dbReference type="AlphaFoldDB" id="A0A1F5YPD7"/>
<evidence type="ECO:0000256" key="2">
    <source>
        <dbReference type="PIRSR" id="PIRSR601501-1"/>
    </source>
</evidence>
<dbReference type="Proteomes" id="UP000178448">
    <property type="component" value="Unassembled WGS sequence"/>
</dbReference>
<keyword evidence="2" id="KW-0479">Metal-binding</keyword>
<feature type="binding site" evidence="2">
    <location>
        <position position="376"/>
    </location>
    <ligand>
        <name>Mg(2+)</name>
        <dbReference type="ChEBI" id="CHEBI:18420"/>
    </ligand>
</feature>
<protein>
    <recommendedName>
        <fullName evidence="5">Hydrogenase/sulfur reductase subunit alpha</fullName>
    </recommendedName>
</protein>
<dbReference type="PROSITE" id="PS00508">
    <property type="entry name" value="NI_HGENASE_L_2"/>
    <property type="match status" value="1"/>
</dbReference>
<feature type="binding site" evidence="2">
    <location>
        <position position="75"/>
    </location>
    <ligand>
        <name>Ni(2+)</name>
        <dbReference type="ChEBI" id="CHEBI:49786"/>
    </ligand>
</feature>
<dbReference type="STRING" id="1798374.A2Z33_01650"/>
<feature type="binding site" evidence="2">
    <location>
        <position position="75"/>
    </location>
    <ligand>
        <name>Fe cation</name>
        <dbReference type="ChEBI" id="CHEBI:24875"/>
    </ligand>
</feature>
<gene>
    <name evidence="3" type="ORF">A2Z33_01650</name>
</gene>
<dbReference type="GO" id="GO:0008901">
    <property type="term" value="F:ferredoxin hydrogenase activity"/>
    <property type="evidence" value="ECO:0007669"/>
    <property type="project" value="InterPro"/>
</dbReference>
<keyword evidence="2" id="KW-0408">Iron</keyword>
<dbReference type="GO" id="GO:0016151">
    <property type="term" value="F:nickel cation binding"/>
    <property type="evidence" value="ECO:0007669"/>
    <property type="project" value="InterPro"/>
</dbReference>
<feature type="binding site" evidence="2">
    <location>
        <position position="423"/>
    </location>
    <ligand>
        <name>Fe cation</name>
        <dbReference type="ChEBI" id="CHEBI:24875"/>
    </ligand>
</feature>
<accession>A0A1F5YPD7</accession>
<dbReference type="Gene3D" id="1.10.645.10">
    <property type="entry name" value="Cytochrome-c3 Hydrogenase, chain B"/>
    <property type="match status" value="1"/>
</dbReference>
<feature type="binding site" evidence="2">
    <location>
        <position position="420"/>
    </location>
    <ligand>
        <name>Ni(2+)</name>
        <dbReference type="ChEBI" id="CHEBI:49786"/>
    </ligand>
</feature>
<dbReference type="SUPFAM" id="SSF56762">
    <property type="entry name" value="HydB/Nqo4-like"/>
    <property type="match status" value="1"/>
</dbReference>
<reference evidence="3 4" key="1">
    <citation type="journal article" date="2016" name="Nat. Commun.">
        <title>Thousands of microbial genomes shed light on interconnected biogeochemical processes in an aquifer system.</title>
        <authorList>
            <person name="Anantharaman K."/>
            <person name="Brown C.T."/>
            <person name="Hug L.A."/>
            <person name="Sharon I."/>
            <person name="Castelle C.J."/>
            <person name="Probst A.J."/>
            <person name="Thomas B.C."/>
            <person name="Singh A."/>
            <person name="Wilkins M.J."/>
            <person name="Karaoz U."/>
            <person name="Brodie E.L."/>
            <person name="Williams K.H."/>
            <person name="Hubbard S.S."/>
            <person name="Banfield J.F."/>
        </authorList>
    </citation>
    <scope>NUCLEOTIDE SEQUENCE [LARGE SCALE GENOMIC DNA]</scope>
</reference>
<comment type="cofactor">
    <cofactor evidence="2">
        <name>Fe cation</name>
        <dbReference type="ChEBI" id="CHEBI:24875"/>
    </cofactor>
</comment>
<evidence type="ECO:0000313" key="4">
    <source>
        <dbReference type="Proteomes" id="UP000178448"/>
    </source>
</evidence>
<feature type="binding site" evidence="2">
    <location>
        <position position="72"/>
    </location>
    <ligand>
        <name>Ni(2+)</name>
        <dbReference type="ChEBI" id="CHEBI:49786"/>
    </ligand>
</feature>
<dbReference type="PANTHER" id="PTHR43600">
    <property type="entry name" value="COENZYME F420 HYDROGENASE, SUBUNIT ALPHA"/>
    <property type="match status" value="1"/>
</dbReference>
<evidence type="ECO:0000256" key="1">
    <source>
        <dbReference type="ARBA" id="ARBA00023002"/>
    </source>
</evidence>
<proteinExistence type="predicted"/>
<evidence type="ECO:0008006" key="5">
    <source>
        <dbReference type="Google" id="ProtNLM"/>
    </source>
</evidence>
<sequence length="434" mass="47371">MSFKFKIMHTTDIDISLEEITKIEGAASCDIKVRNGEVTECRFAITEMRRFYEEAIRGKAAAAVPGIVARVCGTCSNAHLLASVKAVESAMGIPVSPNVSRLRELLNYGLIIRDHGLHLYIFALPDLFGKESLLAFDENEPSEHQFLHDCFDVKEAGNRLGIAVGGRSVHAPFVRLGGFSKFPTENELIALIPKLREARPMILRLLEVFAARSPVLGHDINTLALEGLTFLNGDLTPSAGSRIAPSEYRKRVTPRDIPHSQATGYLLDGKPVMVGALARLNANRSALHPKTRADASSYLARFPSRNIFDNNIAQAIEMLHAIDNSIGIIESYRAEPATGTPKTAAGTGYGIIEAPRGTLYHEIETAADGTVIRGTIIVPTGLNQIGIEMAIRDYVNTHLGDTKDSLSLGIETVVRAYDPCMSCATHFLKLRIDR</sequence>
<dbReference type="Pfam" id="PF00374">
    <property type="entry name" value="NiFeSe_Hases"/>
    <property type="match status" value="2"/>
</dbReference>
<dbReference type="PANTHER" id="PTHR43600:SF4">
    <property type="entry name" value="CYTOSOLIC NIFE-HYDROGENASE, ALPHA SUBUNIT"/>
    <property type="match status" value="1"/>
</dbReference>
<dbReference type="EMBL" id="MFJD01000009">
    <property type="protein sequence ID" value="OGG01923.1"/>
    <property type="molecule type" value="Genomic_DNA"/>
</dbReference>
<dbReference type="InterPro" id="IPR029014">
    <property type="entry name" value="NiFe-Hase_large"/>
</dbReference>
<keyword evidence="2" id="KW-0460">Magnesium</keyword>
<organism evidence="3 4">
    <name type="scientific">Candidatus Gottesmanbacteria bacterium RBG_16_52_11</name>
    <dbReference type="NCBI Taxonomy" id="1798374"/>
    <lineage>
        <taxon>Bacteria</taxon>
        <taxon>Candidatus Gottesmaniibacteriota</taxon>
    </lineage>
</organism>
<keyword evidence="1" id="KW-0560">Oxidoreductase</keyword>
<feature type="binding site" evidence="2">
    <location>
        <position position="53"/>
    </location>
    <ligand>
        <name>Mg(2+)</name>
        <dbReference type="ChEBI" id="CHEBI:18420"/>
    </ligand>
</feature>